<name>A0AAE9YYG7_9GAMM</name>
<sequence>MKKTLKQDIASFYRDKKLSPQQLEKLQQIQTKAGNNQLAGQGKAAWFKTLLQLPSKMLNYFYEGDKASSLKLSWSISALAVAFVLVLGIRAGLQPSADEKIVSEIAYNHNKQAALEVKSATLADVGNYLSKLDFSLINSERFSSPEWQLQGGRYCSIQGNLAAQLRIKNNQTGKIMTLYQTKLPQHSPVIPANHYGYDAGVKVELWLEKGLMLGLAQSELE</sequence>
<evidence type="ECO:0000313" key="2">
    <source>
        <dbReference type="Proteomes" id="UP000032568"/>
    </source>
</evidence>
<accession>A0AAE9YYG7</accession>
<protein>
    <submittedName>
        <fullName evidence="1">Uncharacterized protein</fullName>
    </submittedName>
</protein>
<keyword evidence="2" id="KW-1185">Reference proteome</keyword>
<dbReference type="AlphaFoldDB" id="A0AAE9YYG7"/>
<dbReference type="EMBL" id="CP059736">
    <property type="protein sequence ID" value="WDE02674.1"/>
    <property type="molecule type" value="Genomic_DNA"/>
</dbReference>
<gene>
    <name evidence="1" type="ORF">SG35_030200</name>
</gene>
<reference evidence="1 2" key="2">
    <citation type="journal article" date="2022" name="Mar. Drugs">
        <title>Bioassay-Guided Fractionation Leads to the Detection of Cholic Acid Generated by the Rare Thalassomonas sp.</title>
        <authorList>
            <person name="Pheiffer F."/>
            <person name="Schneider Y.K."/>
            <person name="Hansen E.H."/>
            <person name="Andersen J.H."/>
            <person name="Isaksson J."/>
            <person name="Busche T."/>
            <person name="R C."/>
            <person name="Kalinowski J."/>
            <person name="Zyl L.V."/>
            <person name="Trindade M."/>
        </authorList>
    </citation>
    <scope>NUCLEOTIDE SEQUENCE [LARGE SCALE GENOMIC DNA]</scope>
    <source>
        <strain evidence="1 2">A5K-106</strain>
    </source>
</reference>
<dbReference type="RefSeq" id="WP_044835652.1">
    <property type="nucleotide sequence ID" value="NZ_CP059736.1"/>
</dbReference>
<organism evidence="1 2">
    <name type="scientific">Thalassomonas actiniarum</name>
    <dbReference type="NCBI Taxonomy" id="485447"/>
    <lineage>
        <taxon>Bacteria</taxon>
        <taxon>Pseudomonadati</taxon>
        <taxon>Pseudomonadota</taxon>
        <taxon>Gammaproteobacteria</taxon>
        <taxon>Alteromonadales</taxon>
        <taxon>Colwelliaceae</taxon>
        <taxon>Thalassomonas</taxon>
    </lineage>
</organism>
<evidence type="ECO:0000313" key="1">
    <source>
        <dbReference type="EMBL" id="WDE02674.1"/>
    </source>
</evidence>
<proteinExistence type="predicted"/>
<dbReference type="KEGG" id="tact:SG35_030200"/>
<reference evidence="1 2" key="1">
    <citation type="journal article" date="2015" name="Genome Announc.">
        <title>Draft Genome Sequences of Marine Isolates of Thalassomonas viridans and Thalassomonas actiniarum.</title>
        <authorList>
            <person name="Olonade I."/>
            <person name="van Zyl L.J."/>
            <person name="Trindade M."/>
        </authorList>
    </citation>
    <scope>NUCLEOTIDE SEQUENCE [LARGE SCALE GENOMIC DNA]</scope>
    <source>
        <strain evidence="1 2">A5K-106</strain>
    </source>
</reference>
<dbReference type="Proteomes" id="UP000032568">
    <property type="component" value="Chromosome pTact"/>
</dbReference>